<dbReference type="InterPro" id="IPR008422">
    <property type="entry name" value="KN_HD"/>
</dbReference>
<dbReference type="GO" id="GO:0005634">
    <property type="term" value="C:nucleus"/>
    <property type="evidence" value="ECO:0007669"/>
    <property type="project" value="UniProtKB-SubCell"/>
</dbReference>
<dbReference type="AlphaFoldDB" id="A0A1X2IST7"/>
<dbReference type="GO" id="GO:0006355">
    <property type="term" value="P:regulation of DNA-templated transcription"/>
    <property type="evidence" value="ECO:0007669"/>
    <property type="project" value="InterPro"/>
</dbReference>
<feature type="non-terminal residue" evidence="6">
    <location>
        <position position="1"/>
    </location>
</feature>
<dbReference type="Pfam" id="PF05920">
    <property type="entry name" value="Homeobox_KN"/>
    <property type="match status" value="1"/>
</dbReference>
<dbReference type="SUPFAM" id="SSF46689">
    <property type="entry name" value="Homeodomain-like"/>
    <property type="match status" value="1"/>
</dbReference>
<dbReference type="Gene3D" id="1.10.10.60">
    <property type="entry name" value="Homeodomain-like"/>
    <property type="match status" value="1"/>
</dbReference>
<accession>A0A1X2IST7</accession>
<dbReference type="GO" id="GO:0003677">
    <property type="term" value="F:DNA binding"/>
    <property type="evidence" value="ECO:0007669"/>
    <property type="project" value="UniProtKB-UniRule"/>
</dbReference>
<dbReference type="PROSITE" id="PS50071">
    <property type="entry name" value="HOMEOBOX_2"/>
    <property type="match status" value="1"/>
</dbReference>
<comment type="caution">
    <text evidence="6">The sequence shown here is derived from an EMBL/GenBank/DDBJ whole genome shotgun (WGS) entry which is preliminary data.</text>
</comment>
<evidence type="ECO:0000313" key="6">
    <source>
        <dbReference type="EMBL" id="ORZ21582.1"/>
    </source>
</evidence>
<dbReference type="STRING" id="90262.A0A1X2IST7"/>
<dbReference type="CDD" id="cd00086">
    <property type="entry name" value="homeodomain"/>
    <property type="match status" value="1"/>
</dbReference>
<evidence type="ECO:0000256" key="2">
    <source>
        <dbReference type="ARBA" id="ARBA00023155"/>
    </source>
</evidence>
<dbReference type="InterPro" id="IPR009057">
    <property type="entry name" value="Homeodomain-like_sf"/>
</dbReference>
<dbReference type="InterPro" id="IPR050224">
    <property type="entry name" value="TALE_homeobox"/>
</dbReference>
<gene>
    <name evidence="6" type="ORF">BCR42DRAFT_287443</name>
</gene>
<protein>
    <submittedName>
        <fullName evidence="6">MEIS-TALE class homeobox protein</fullName>
    </submittedName>
</protein>
<sequence length="54" mass="6583">RRRGNLPKHVTEFLKYWLLQHKKHPYPTERQKLELAQRTGLAVNQISNWFINAR</sequence>
<evidence type="ECO:0000313" key="7">
    <source>
        <dbReference type="Proteomes" id="UP000193560"/>
    </source>
</evidence>
<name>A0A1X2IST7_9FUNG</name>
<keyword evidence="2 4" id="KW-0371">Homeobox</keyword>
<feature type="domain" description="Homeobox" evidence="5">
    <location>
        <begin position="1"/>
        <end position="54"/>
    </location>
</feature>
<keyword evidence="7" id="KW-1185">Reference proteome</keyword>
<evidence type="ECO:0000256" key="4">
    <source>
        <dbReference type="PROSITE-ProRule" id="PRU00108"/>
    </source>
</evidence>
<keyword evidence="3 4" id="KW-0539">Nucleus</keyword>
<evidence type="ECO:0000256" key="3">
    <source>
        <dbReference type="ARBA" id="ARBA00023242"/>
    </source>
</evidence>
<reference evidence="6 7" key="1">
    <citation type="submission" date="2016-07" db="EMBL/GenBank/DDBJ databases">
        <title>Pervasive Adenine N6-methylation of Active Genes in Fungi.</title>
        <authorList>
            <consortium name="DOE Joint Genome Institute"/>
            <person name="Mondo S.J."/>
            <person name="Dannebaum R.O."/>
            <person name="Kuo R.C."/>
            <person name="Labutti K."/>
            <person name="Haridas S."/>
            <person name="Kuo A."/>
            <person name="Salamov A."/>
            <person name="Ahrendt S.R."/>
            <person name="Lipzen A."/>
            <person name="Sullivan W."/>
            <person name="Andreopoulos W.B."/>
            <person name="Clum A."/>
            <person name="Lindquist E."/>
            <person name="Daum C."/>
            <person name="Ramamoorthy G.K."/>
            <person name="Gryganskyi A."/>
            <person name="Culley D."/>
            <person name="Magnuson J.K."/>
            <person name="James T.Y."/>
            <person name="O'Malley M.A."/>
            <person name="Stajich J.E."/>
            <person name="Spatafora J.W."/>
            <person name="Visel A."/>
            <person name="Grigoriev I.V."/>
        </authorList>
    </citation>
    <scope>NUCLEOTIDE SEQUENCE [LARGE SCALE GENOMIC DNA]</scope>
    <source>
        <strain evidence="6 7">NRRL 1336</strain>
    </source>
</reference>
<dbReference type="OrthoDB" id="10056939at2759"/>
<comment type="subcellular location">
    <subcellularLocation>
        <location evidence="4">Nucleus</location>
    </subcellularLocation>
</comment>
<feature type="non-terminal residue" evidence="6">
    <location>
        <position position="54"/>
    </location>
</feature>
<dbReference type="InterPro" id="IPR001356">
    <property type="entry name" value="HD"/>
</dbReference>
<dbReference type="PANTHER" id="PTHR11850">
    <property type="entry name" value="HOMEOBOX PROTEIN TRANSCRIPTION FACTORS"/>
    <property type="match status" value="1"/>
</dbReference>
<dbReference type="SMART" id="SM00389">
    <property type="entry name" value="HOX"/>
    <property type="match status" value="1"/>
</dbReference>
<organism evidence="6 7">
    <name type="scientific">Absidia repens</name>
    <dbReference type="NCBI Taxonomy" id="90262"/>
    <lineage>
        <taxon>Eukaryota</taxon>
        <taxon>Fungi</taxon>
        <taxon>Fungi incertae sedis</taxon>
        <taxon>Mucoromycota</taxon>
        <taxon>Mucoromycotina</taxon>
        <taxon>Mucoromycetes</taxon>
        <taxon>Mucorales</taxon>
        <taxon>Cunninghamellaceae</taxon>
        <taxon>Absidia</taxon>
    </lineage>
</organism>
<dbReference type="Proteomes" id="UP000193560">
    <property type="component" value="Unassembled WGS sequence"/>
</dbReference>
<evidence type="ECO:0000259" key="5">
    <source>
        <dbReference type="PROSITE" id="PS50071"/>
    </source>
</evidence>
<proteinExistence type="predicted"/>
<keyword evidence="1 4" id="KW-0238">DNA-binding</keyword>
<evidence type="ECO:0000256" key="1">
    <source>
        <dbReference type="ARBA" id="ARBA00023125"/>
    </source>
</evidence>
<dbReference type="EMBL" id="MCGE01000005">
    <property type="protein sequence ID" value="ORZ21582.1"/>
    <property type="molecule type" value="Genomic_DNA"/>
</dbReference>